<evidence type="ECO:0000256" key="6">
    <source>
        <dbReference type="ARBA" id="ARBA00023136"/>
    </source>
</evidence>
<dbReference type="PANTHER" id="PTHR43427:SF6">
    <property type="entry name" value="CHLORIDE CHANNEL PROTEIN CLC-E"/>
    <property type="match status" value="1"/>
</dbReference>
<evidence type="ECO:0000256" key="9">
    <source>
        <dbReference type="ARBA" id="ARBA00023303"/>
    </source>
</evidence>
<dbReference type="Gene3D" id="1.10.3080.10">
    <property type="entry name" value="Clc chloride channel"/>
    <property type="match status" value="1"/>
</dbReference>
<feature type="transmembrane region" description="Helical" evidence="11">
    <location>
        <begin position="382"/>
        <end position="401"/>
    </location>
</feature>
<proteinExistence type="predicted"/>
<evidence type="ECO:0000256" key="8">
    <source>
        <dbReference type="ARBA" id="ARBA00023214"/>
    </source>
</evidence>
<feature type="domain" description="CBS" evidence="12">
    <location>
        <begin position="498"/>
        <end position="555"/>
    </location>
</feature>
<gene>
    <name evidence="13" type="ORF">KK062_20740</name>
</gene>
<dbReference type="EMBL" id="JAHESE010000025">
    <property type="protein sequence ID" value="MBT1710681.1"/>
    <property type="molecule type" value="Genomic_DNA"/>
</dbReference>
<evidence type="ECO:0000256" key="2">
    <source>
        <dbReference type="ARBA" id="ARBA00022448"/>
    </source>
</evidence>
<evidence type="ECO:0000256" key="5">
    <source>
        <dbReference type="ARBA" id="ARBA00023065"/>
    </source>
</evidence>
<feature type="transmembrane region" description="Helical" evidence="11">
    <location>
        <begin position="139"/>
        <end position="164"/>
    </location>
</feature>
<reference evidence="13 14" key="1">
    <citation type="submission" date="2021-05" db="EMBL/GenBank/DDBJ databases">
        <title>A Polyphasic approach of four new species of the genus Ohtaekwangia: Ohtaekwangia histidinii sp. nov., Ohtaekwangia cretensis sp. nov., Ohtaekwangia indiensis sp. nov., Ohtaekwangia reichenbachii sp. nov. from diverse environment.</title>
        <authorList>
            <person name="Octaviana S."/>
        </authorList>
    </citation>
    <scope>NUCLEOTIDE SEQUENCE [LARGE SCALE GENOMIC DNA]</scope>
    <source>
        <strain evidence="13 14">PWU5</strain>
    </source>
</reference>
<accession>A0AAP2GRE7</accession>
<dbReference type="AlphaFoldDB" id="A0AAP2GRE7"/>
<dbReference type="PRINTS" id="PR00762">
    <property type="entry name" value="CLCHANNEL"/>
</dbReference>
<dbReference type="InterPro" id="IPR000644">
    <property type="entry name" value="CBS_dom"/>
</dbReference>
<sequence>MVNAIIVGFIAKGLVLLISLFTQLFFFGNFSFHEVSPSENSLGYWIILIPSLGGLIVGLMARFGSPAIRGHGIPEAMEKIAKGESKIHPLITLLKPLSAAVSIGTGGPFGAEGPIISTGGALGSFCGQTLHITAQERKVLLAAGATAGMTAIFGTPFAAILLAIELLLFEFSSRSFIPVMIACVTGACMHFLLFDFTPTFPMPEIGQVSTGSIVAYSIIGLIIGFASVIVTKAIYFVEDLFERLPIHWMWWPALGGIAVGAIGIFAPDTLGVGYQNITHSLSGQLPITILISLCFWKFVSWAIALGSGTSGGTLAPLLTIGSSLGCLLGMLGQHYFPEANITLPLAALVGMAALFAGAARALLTSIVFAMETTMQESTLLPLIAGCVASYLVSFILMKTTIMTEKIHRRGIKLPDSYYPDLLETQCIRDIMPIENTTPIIAGSLTVGNVKAWLQENRAAHAHNVFIVADDITKEKIGIISKEELFKHTADTNAVQSLITHKLPSLYSDNSLQLAVEFILKTGQDTLSIEDRASRKFLGVVSSRDILHVFEQRLKEENDKEKHIHMSAKARAVFRDGINLIRKKSRR</sequence>
<comment type="subcellular location">
    <subcellularLocation>
        <location evidence="1">Membrane</location>
        <topology evidence="1">Multi-pass membrane protein</topology>
    </subcellularLocation>
</comment>
<keyword evidence="5" id="KW-0406">Ion transport</keyword>
<dbReference type="SUPFAM" id="SSF81340">
    <property type="entry name" value="Clc chloride channel"/>
    <property type="match status" value="1"/>
</dbReference>
<evidence type="ECO:0000313" key="13">
    <source>
        <dbReference type="EMBL" id="MBT1710681.1"/>
    </source>
</evidence>
<feature type="transmembrane region" description="Helical" evidence="11">
    <location>
        <begin position="248"/>
        <end position="266"/>
    </location>
</feature>
<keyword evidence="7" id="KW-0869">Chloride channel</keyword>
<keyword evidence="6 11" id="KW-0472">Membrane</keyword>
<dbReference type="InterPro" id="IPR046342">
    <property type="entry name" value="CBS_dom_sf"/>
</dbReference>
<feature type="transmembrane region" description="Helical" evidence="11">
    <location>
        <begin position="176"/>
        <end position="194"/>
    </location>
</feature>
<feature type="transmembrane region" description="Helical" evidence="11">
    <location>
        <begin position="7"/>
        <end position="30"/>
    </location>
</feature>
<evidence type="ECO:0000256" key="7">
    <source>
        <dbReference type="ARBA" id="ARBA00023173"/>
    </source>
</evidence>
<dbReference type="Gene3D" id="3.10.580.10">
    <property type="entry name" value="CBS-domain"/>
    <property type="match status" value="1"/>
</dbReference>
<dbReference type="InterPro" id="IPR050368">
    <property type="entry name" value="ClC-type_chloride_channel"/>
</dbReference>
<evidence type="ECO:0000256" key="10">
    <source>
        <dbReference type="PROSITE-ProRule" id="PRU00703"/>
    </source>
</evidence>
<dbReference type="GO" id="GO:0034707">
    <property type="term" value="C:chloride channel complex"/>
    <property type="evidence" value="ECO:0007669"/>
    <property type="project" value="UniProtKB-KW"/>
</dbReference>
<keyword evidence="4 11" id="KW-1133">Transmembrane helix</keyword>
<dbReference type="InterPro" id="IPR001807">
    <property type="entry name" value="ClC"/>
</dbReference>
<keyword evidence="9" id="KW-0407">Ion channel</keyword>
<evidence type="ECO:0000259" key="12">
    <source>
        <dbReference type="PROSITE" id="PS51371"/>
    </source>
</evidence>
<dbReference type="InterPro" id="IPR014743">
    <property type="entry name" value="Cl-channel_core"/>
</dbReference>
<evidence type="ECO:0000256" key="3">
    <source>
        <dbReference type="ARBA" id="ARBA00022692"/>
    </source>
</evidence>
<protein>
    <submittedName>
        <fullName evidence="13">Chloride channel protein</fullName>
    </submittedName>
</protein>
<evidence type="ECO:0000256" key="1">
    <source>
        <dbReference type="ARBA" id="ARBA00004141"/>
    </source>
</evidence>
<feature type="transmembrane region" description="Helical" evidence="11">
    <location>
        <begin position="214"/>
        <end position="236"/>
    </location>
</feature>
<feature type="transmembrane region" description="Helical" evidence="11">
    <location>
        <begin position="343"/>
        <end position="370"/>
    </location>
</feature>
<feature type="transmembrane region" description="Helical" evidence="11">
    <location>
        <begin position="287"/>
        <end position="307"/>
    </location>
</feature>
<dbReference type="Pfam" id="PF00654">
    <property type="entry name" value="Voltage_CLC"/>
    <property type="match status" value="1"/>
</dbReference>
<dbReference type="CDD" id="cd00400">
    <property type="entry name" value="Voltage_gated_ClC"/>
    <property type="match status" value="1"/>
</dbReference>
<dbReference type="PROSITE" id="PS51371">
    <property type="entry name" value="CBS"/>
    <property type="match status" value="1"/>
</dbReference>
<evidence type="ECO:0000313" key="14">
    <source>
        <dbReference type="Proteomes" id="UP001319080"/>
    </source>
</evidence>
<keyword evidence="8" id="KW-0868">Chloride</keyword>
<evidence type="ECO:0000256" key="4">
    <source>
        <dbReference type="ARBA" id="ARBA00022989"/>
    </source>
</evidence>
<keyword evidence="14" id="KW-1185">Reference proteome</keyword>
<keyword evidence="3 11" id="KW-0812">Transmembrane</keyword>
<dbReference type="Proteomes" id="UP001319080">
    <property type="component" value="Unassembled WGS sequence"/>
</dbReference>
<dbReference type="GO" id="GO:0005254">
    <property type="term" value="F:chloride channel activity"/>
    <property type="evidence" value="ECO:0007669"/>
    <property type="project" value="UniProtKB-KW"/>
</dbReference>
<name>A0AAP2GRE7_9BACT</name>
<keyword evidence="10" id="KW-0129">CBS domain</keyword>
<dbReference type="SUPFAM" id="SSF54631">
    <property type="entry name" value="CBS-domain pair"/>
    <property type="match status" value="1"/>
</dbReference>
<organism evidence="13 14">
    <name type="scientific">Dawidia cretensis</name>
    <dbReference type="NCBI Taxonomy" id="2782350"/>
    <lineage>
        <taxon>Bacteria</taxon>
        <taxon>Pseudomonadati</taxon>
        <taxon>Bacteroidota</taxon>
        <taxon>Cytophagia</taxon>
        <taxon>Cytophagales</taxon>
        <taxon>Chryseotaleaceae</taxon>
        <taxon>Dawidia</taxon>
    </lineage>
</organism>
<evidence type="ECO:0000256" key="11">
    <source>
        <dbReference type="SAM" id="Phobius"/>
    </source>
</evidence>
<dbReference type="PANTHER" id="PTHR43427">
    <property type="entry name" value="CHLORIDE CHANNEL PROTEIN CLC-E"/>
    <property type="match status" value="1"/>
</dbReference>
<keyword evidence="2" id="KW-0813">Transport</keyword>
<feature type="transmembrane region" description="Helical" evidence="11">
    <location>
        <begin position="42"/>
        <end position="61"/>
    </location>
</feature>
<comment type="caution">
    <text evidence="13">The sequence shown here is derived from an EMBL/GenBank/DDBJ whole genome shotgun (WGS) entry which is preliminary data.</text>
</comment>
<feature type="transmembrane region" description="Helical" evidence="11">
    <location>
        <begin position="313"/>
        <end position="331"/>
    </location>
</feature>